<dbReference type="InterPro" id="IPR000701">
    <property type="entry name" value="SuccDH_FuR_B_TM-su"/>
</dbReference>
<comment type="subunit">
    <text evidence="11">Part of an enzyme complex containing four subunits: a flavoprotein, an iron-sulfur protein, plus two membrane-anchoring proteins, SdhC and SdhD. The complex can form homotrimers.</text>
</comment>
<evidence type="ECO:0000313" key="14">
    <source>
        <dbReference type="EMBL" id="RFC68369.1"/>
    </source>
</evidence>
<dbReference type="PANTHER" id="PTHR10978:SF5">
    <property type="entry name" value="SUCCINATE DEHYDROGENASE CYTOCHROME B560 SUBUNIT, MITOCHONDRIAL"/>
    <property type="match status" value="1"/>
</dbReference>
<dbReference type="CDD" id="cd03499">
    <property type="entry name" value="SQR_TypeC_SdhC"/>
    <property type="match status" value="1"/>
</dbReference>
<dbReference type="NCBIfam" id="TIGR02970">
    <property type="entry name" value="succ_dehyd_cytB"/>
    <property type="match status" value="1"/>
</dbReference>
<keyword evidence="9 12" id="KW-0408">Iron</keyword>
<accession>A0A371XGL1</accession>
<dbReference type="GO" id="GO:0009055">
    <property type="term" value="F:electron transfer activity"/>
    <property type="evidence" value="ECO:0007669"/>
    <property type="project" value="InterPro"/>
</dbReference>
<dbReference type="GO" id="GO:0016020">
    <property type="term" value="C:membrane"/>
    <property type="evidence" value="ECO:0007669"/>
    <property type="project" value="UniProtKB-SubCell"/>
</dbReference>
<dbReference type="Pfam" id="PF01127">
    <property type="entry name" value="Sdh_cyt"/>
    <property type="match status" value="1"/>
</dbReference>
<feature type="transmembrane region" description="Helical" evidence="13">
    <location>
        <begin position="34"/>
        <end position="55"/>
    </location>
</feature>
<dbReference type="EMBL" id="QURN01000004">
    <property type="protein sequence ID" value="RFC68369.1"/>
    <property type="molecule type" value="Genomic_DNA"/>
</dbReference>
<dbReference type="PROSITE" id="PS01001">
    <property type="entry name" value="SDH_CYT_2"/>
    <property type="match status" value="1"/>
</dbReference>
<keyword evidence="8 13" id="KW-1133">Transmembrane helix</keyword>
<evidence type="ECO:0000256" key="3">
    <source>
        <dbReference type="ARBA" id="ARBA00007244"/>
    </source>
</evidence>
<evidence type="ECO:0000313" key="15">
    <source>
        <dbReference type="Proteomes" id="UP000262379"/>
    </source>
</evidence>
<evidence type="ECO:0000256" key="5">
    <source>
        <dbReference type="ARBA" id="ARBA00022617"/>
    </source>
</evidence>
<evidence type="ECO:0000256" key="6">
    <source>
        <dbReference type="ARBA" id="ARBA00022692"/>
    </source>
</evidence>
<reference evidence="15" key="1">
    <citation type="submission" date="2018-08" db="EMBL/GenBank/DDBJ databases">
        <authorList>
            <person name="Im W.T."/>
        </authorList>
    </citation>
    <scope>NUCLEOTIDE SEQUENCE [LARGE SCALE GENOMIC DNA]</scope>
    <source>
        <strain evidence="15">LA-28</strain>
    </source>
</reference>
<keyword evidence="6 13" id="KW-0812">Transmembrane</keyword>
<evidence type="ECO:0000256" key="10">
    <source>
        <dbReference type="ARBA" id="ARBA00023136"/>
    </source>
</evidence>
<dbReference type="PIRSF" id="PIRSF000178">
    <property type="entry name" value="SDH_cyt_b560"/>
    <property type="match status" value="1"/>
</dbReference>
<evidence type="ECO:0000256" key="4">
    <source>
        <dbReference type="ARBA" id="ARBA00020076"/>
    </source>
</evidence>
<proteinExistence type="inferred from homology"/>
<organism evidence="14 15">
    <name type="scientific">Mesorhizobium denitrificans</name>
    <dbReference type="NCBI Taxonomy" id="2294114"/>
    <lineage>
        <taxon>Bacteria</taxon>
        <taxon>Pseudomonadati</taxon>
        <taxon>Pseudomonadota</taxon>
        <taxon>Alphaproteobacteria</taxon>
        <taxon>Hyphomicrobiales</taxon>
        <taxon>Phyllobacteriaceae</taxon>
        <taxon>Mesorhizobium</taxon>
    </lineage>
</organism>
<dbReference type="AlphaFoldDB" id="A0A371XGL1"/>
<dbReference type="InterPro" id="IPR018495">
    <property type="entry name" value="Succ_DH_cyt_bsu_CS"/>
</dbReference>
<evidence type="ECO:0000256" key="2">
    <source>
        <dbReference type="ARBA" id="ARBA00004141"/>
    </source>
</evidence>
<sequence>MSQSTATQAPGKKARPLSPHLSVYKMTITMAMSIVHRITGGALYFGTLLVVWWLIAAATDAQYFDFVSWLFGTLIGRLVLFGYTWALIHHMLGGIRHLIWDTATGMEKHTASKIAWATLIGSVTITVLIWLFAIFARGAM</sequence>
<dbReference type="InterPro" id="IPR034804">
    <property type="entry name" value="SQR/QFR_C/D"/>
</dbReference>
<dbReference type="InterPro" id="IPR014314">
    <property type="entry name" value="Succ_DH_cytb556"/>
</dbReference>
<dbReference type="Gene3D" id="1.20.1300.10">
    <property type="entry name" value="Fumarate reductase/succinate dehydrogenase, transmembrane subunit"/>
    <property type="match status" value="1"/>
</dbReference>
<keyword evidence="7 12" id="KW-0479">Metal-binding</keyword>
<evidence type="ECO:0000256" key="7">
    <source>
        <dbReference type="ARBA" id="ARBA00022723"/>
    </source>
</evidence>
<comment type="function">
    <text evidence="1">Membrane-anchoring subunit of succinate dehydrogenase (SDH).</text>
</comment>
<evidence type="ECO:0000256" key="13">
    <source>
        <dbReference type="SAM" id="Phobius"/>
    </source>
</evidence>
<comment type="subcellular location">
    <subcellularLocation>
        <location evidence="2">Membrane</location>
        <topology evidence="2">Multi-pass membrane protein</topology>
    </subcellularLocation>
</comment>
<name>A0A371XGL1_9HYPH</name>
<dbReference type="PROSITE" id="PS01000">
    <property type="entry name" value="SDH_CYT_1"/>
    <property type="match status" value="1"/>
</dbReference>
<dbReference type="Proteomes" id="UP000262379">
    <property type="component" value="Unassembled WGS sequence"/>
</dbReference>
<comment type="caution">
    <text evidence="14">The sequence shown here is derived from an EMBL/GenBank/DDBJ whole genome shotgun (WGS) entry which is preliminary data.</text>
</comment>
<keyword evidence="10 13" id="KW-0472">Membrane</keyword>
<dbReference type="PANTHER" id="PTHR10978">
    <property type="entry name" value="SUCCINATE DEHYDROGENASE CYTOCHROME B560 SUBUNIT"/>
    <property type="match status" value="1"/>
</dbReference>
<gene>
    <name evidence="14" type="primary">sdhC</name>
    <name evidence="14" type="ORF">DY251_05155</name>
</gene>
<protein>
    <recommendedName>
        <fullName evidence="4">Succinate dehydrogenase cytochrome b556 subunit</fullName>
    </recommendedName>
</protein>
<dbReference type="SUPFAM" id="SSF81343">
    <property type="entry name" value="Fumarate reductase respiratory complex transmembrane subunits"/>
    <property type="match status" value="1"/>
</dbReference>
<feature type="transmembrane region" description="Helical" evidence="13">
    <location>
        <begin position="114"/>
        <end position="136"/>
    </location>
</feature>
<evidence type="ECO:0000256" key="9">
    <source>
        <dbReference type="ARBA" id="ARBA00023004"/>
    </source>
</evidence>
<evidence type="ECO:0000256" key="12">
    <source>
        <dbReference type="PIRSR" id="PIRSR000178-1"/>
    </source>
</evidence>
<dbReference type="GO" id="GO:0006099">
    <property type="term" value="P:tricarboxylic acid cycle"/>
    <property type="evidence" value="ECO:0007669"/>
    <property type="project" value="InterPro"/>
</dbReference>
<feature type="transmembrane region" description="Helical" evidence="13">
    <location>
        <begin position="67"/>
        <end position="88"/>
    </location>
</feature>
<evidence type="ECO:0000256" key="1">
    <source>
        <dbReference type="ARBA" id="ARBA00004050"/>
    </source>
</evidence>
<dbReference type="RefSeq" id="WP_116622807.1">
    <property type="nucleotide sequence ID" value="NZ_QURN01000004.1"/>
</dbReference>
<keyword evidence="5 12" id="KW-0349">Heme</keyword>
<feature type="binding site" description="axial binding residue" evidence="12">
    <location>
        <position position="90"/>
    </location>
    <ligand>
        <name>heme</name>
        <dbReference type="ChEBI" id="CHEBI:30413"/>
        <note>ligand shared with second transmembrane subunit</note>
    </ligand>
    <ligandPart>
        <name>Fe</name>
        <dbReference type="ChEBI" id="CHEBI:18248"/>
    </ligandPart>
</feature>
<keyword evidence="15" id="KW-1185">Reference proteome</keyword>
<evidence type="ECO:0000256" key="8">
    <source>
        <dbReference type="ARBA" id="ARBA00022989"/>
    </source>
</evidence>
<dbReference type="GO" id="GO:0046872">
    <property type="term" value="F:metal ion binding"/>
    <property type="evidence" value="ECO:0007669"/>
    <property type="project" value="UniProtKB-KW"/>
</dbReference>
<comment type="similarity">
    <text evidence="3">Belongs to the cytochrome b560 family.</text>
</comment>
<evidence type="ECO:0000256" key="11">
    <source>
        <dbReference type="ARBA" id="ARBA00025912"/>
    </source>
</evidence>
<comment type="cofactor">
    <cofactor evidence="12">
        <name>heme</name>
        <dbReference type="ChEBI" id="CHEBI:30413"/>
    </cofactor>
    <text evidence="12">The heme is bound between the two transmembrane subunits.</text>
</comment>